<keyword evidence="1" id="KW-0732">Signal</keyword>
<dbReference type="RefSeq" id="WP_248941197.1">
    <property type="nucleotide sequence ID" value="NZ_JAKIKS010000064.1"/>
</dbReference>
<name>A0ABT0LDU6_9GAMM</name>
<accession>A0ABT0LDU6</accession>
<evidence type="ECO:0000256" key="1">
    <source>
        <dbReference type="SAM" id="SignalP"/>
    </source>
</evidence>
<gene>
    <name evidence="2" type="ORF">L2764_15640</name>
</gene>
<sequence>MFFKRGVSTASFLGMILLDLSSVSASTIEVEKHQAVGTHGMVLMKINHQLYASHLSLAHSMHAQQILFRLSVHSADKQAIDRLMADNALVTLMPERFDLHRLMNQSLTSFNSDLFAGHFERGGTKVLSRVSITIDELVLNQPMLSSRLSASNGVYYQIGLNAGDVLFVHKIADNSSFDHIFLGKTTSSTATDKAVALTNRKAHTTSSQPLNQITQVDFNRQHPVNERDVQTQLSAQGITYLRSLYLETQDFTD</sequence>
<dbReference type="EMBL" id="JAKIKS010000064">
    <property type="protein sequence ID" value="MCL1125864.1"/>
    <property type="molecule type" value="Genomic_DNA"/>
</dbReference>
<feature type="signal peptide" evidence="1">
    <location>
        <begin position="1"/>
        <end position="25"/>
    </location>
</feature>
<evidence type="ECO:0000313" key="3">
    <source>
        <dbReference type="Proteomes" id="UP001203423"/>
    </source>
</evidence>
<organism evidence="2 3">
    <name type="scientific">Shewanella surugensis</name>
    <dbReference type="NCBI Taxonomy" id="212020"/>
    <lineage>
        <taxon>Bacteria</taxon>
        <taxon>Pseudomonadati</taxon>
        <taxon>Pseudomonadota</taxon>
        <taxon>Gammaproteobacteria</taxon>
        <taxon>Alteromonadales</taxon>
        <taxon>Shewanellaceae</taxon>
        <taxon>Shewanella</taxon>
    </lineage>
</organism>
<protein>
    <submittedName>
        <fullName evidence="2">Uncharacterized protein</fullName>
    </submittedName>
</protein>
<feature type="chain" id="PRO_5047017944" evidence="1">
    <location>
        <begin position="26"/>
        <end position="253"/>
    </location>
</feature>
<dbReference type="Proteomes" id="UP001203423">
    <property type="component" value="Unassembled WGS sequence"/>
</dbReference>
<proteinExistence type="predicted"/>
<evidence type="ECO:0000313" key="2">
    <source>
        <dbReference type="EMBL" id="MCL1125864.1"/>
    </source>
</evidence>
<comment type="caution">
    <text evidence="2">The sequence shown here is derived from an EMBL/GenBank/DDBJ whole genome shotgun (WGS) entry which is preliminary data.</text>
</comment>
<reference evidence="2 3" key="1">
    <citation type="submission" date="2022-01" db="EMBL/GenBank/DDBJ databases">
        <title>Whole genome-based taxonomy of the Shewanellaceae.</title>
        <authorList>
            <person name="Martin-Rodriguez A.J."/>
        </authorList>
    </citation>
    <scope>NUCLEOTIDE SEQUENCE [LARGE SCALE GENOMIC DNA]</scope>
    <source>
        <strain evidence="2 3">DSM 17177</strain>
    </source>
</reference>
<keyword evidence="3" id="KW-1185">Reference proteome</keyword>